<evidence type="ECO:0000313" key="3">
    <source>
        <dbReference type="Proteomes" id="UP000288805"/>
    </source>
</evidence>
<proteinExistence type="predicted"/>
<evidence type="ECO:0000256" key="1">
    <source>
        <dbReference type="SAM" id="MobiDB-lite"/>
    </source>
</evidence>
<dbReference type="EMBL" id="QGNW01000544">
    <property type="protein sequence ID" value="RVW68195.1"/>
    <property type="molecule type" value="Genomic_DNA"/>
</dbReference>
<feature type="compositionally biased region" description="Basic and acidic residues" evidence="1">
    <location>
        <begin position="53"/>
        <end position="65"/>
    </location>
</feature>
<dbReference type="AlphaFoldDB" id="A0A438G7J4"/>
<reference evidence="2 3" key="1">
    <citation type="journal article" date="2018" name="PLoS Genet.">
        <title>Population sequencing reveals clonal diversity and ancestral inbreeding in the grapevine cultivar Chardonnay.</title>
        <authorList>
            <person name="Roach M.J."/>
            <person name="Johnson D.L."/>
            <person name="Bohlmann J."/>
            <person name="van Vuuren H.J."/>
            <person name="Jones S.J."/>
            <person name="Pretorius I.S."/>
            <person name="Schmidt S.A."/>
            <person name="Borneman A.R."/>
        </authorList>
    </citation>
    <scope>NUCLEOTIDE SEQUENCE [LARGE SCALE GENOMIC DNA]</scope>
    <source>
        <strain evidence="3">cv. Chardonnay</strain>
        <tissue evidence="2">Leaf</tissue>
    </source>
</reference>
<dbReference type="Proteomes" id="UP000288805">
    <property type="component" value="Unassembled WGS sequence"/>
</dbReference>
<protein>
    <submittedName>
        <fullName evidence="2">Uncharacterized protein</fullName>
    </submittedName>
</protein>
<comment type="caution">
    <text evidence="2">The sequence shown here is derived from an EMBL/GenBank/DDBJ whole genome shotgun (WGS) entry which is preliminary data.</text>
</comment>
<feature type="region of interest" description="Disordered" evidence="1">
    <location>
        <begin position="53"/>
        <end position="98"/>
    </location>
</feature>
<name>A0A438G7J4_VITVI</name>
<evidence type="ECO:0000313" key="2">
    <source>
        <dbReference type="EMBL" id="RVW68195.1"/>
    </source>
</evidence>
<accession>A0A438G7J4</accession>
<sequence length="128" mass="15034">MRGRHRHVIDEKVEENLDDDVYMYLADMHPDERHAYRVAIRASKAIEWNRQQEEHFVRGKRKTGESSHPTNPTRHMRRLQSVQYSDPSPPNAPSFHKSLTARQKYVKNLFKGGAIKKTMGCLISKFFI</sequence>
<gene>
    <name evidence="2" type="ORF">CK203_059721</name>
</gene>
<organism evidence="2 3">
    <name type="scientific">Vitis vinifera</name>
    <name type="common">Grape</name>
    <dbReference type="NCBI Taxonomy" id="29760"/>
    <lineage>
        <taxon>Eukaryota</taxon>
        <taxon>Viridiplantae</taxon>
        <taxon>Streptophyta</taxon>
        <taxon>Embryophyta</taxon>
        <taxon>Tracheophyta</taxon>
        <taxon>Spermatophyta</taxon>
        <taxon>Magnoliopsida</taxon>
        <taxon>eudicotyledons</taxon>
        <taxon>Gunneridae</taxon>
        <taxon>Pentapetalae</taxon>
        <taxon>rosids</taxon>
        <taxon>Vitales</taxon>
        <taxon>Vitaceae</taxon>
        <taxon>Viteae</taxon>
        <taxon>Vitis</taxon>
    </lineage>
</organism>